<organism evidence="1 2">
    <name type="scientific">Halovenus carboxidivorans</name>
    <dbReference type="NCBI Taxonomy" id="2692199"/>
    <lineage>
        <taxon>Archaea</taxon>
        <taxon>Methanobacteriati</taxon>
        <taxon>Methanobacteriota</taxon>
        <taxon>Stenosarchaea group</taxon>
        <taxon>Halobacteria</taxon>
        <taxon>Halobacteriales</taxon>
        <taxon>Haloarculaceae</taxon>
        <taxon>Halovenus</taxon>
    </lineage>
</organism>
<dbReference type="EMBL" id="WUUT01000006">
    <property type="protein sequence ID" value="MXR52821.1"/>
    <property type="molecule type" value="Genomic_DNA"/>
</dbReference>
<dbReference type="PANTHER" id="PTHR38588:SF1">
    <property type="entry name" value="BLL0334 PROTEIN"/>
    <property type="match status" value="1"/>
</dbReference>
<dbReference type="AlphaFoldDB" id="A0A6B0TC63"/>
<dbReference type="PANTHER" id="PTHR38588">
    <property type="entry name" value="BLL0334 PROTEIN"/>
    <property type="match status" value="1"/>
</dbReference>
<dbReference type="InterPro" id="IPR023393">
    <property type="entry name" value="START-like_dom_sf"/>
</dbReference>
<name>A0A6B0TC63_9EURY</name>
<evidence type="ECO:0000313" key="2">
    <source>
        <dbReference type="Proteomes" id="UP000466535"/>
    </source>
</evidence>
<keyword evidence="2" id="KW-1185">Reference proteome</keyword>
<gene>
    <name evidence="1" type="ORF">GRX03_14550</name>
</gene>
<sequence length="197" mass="22129">MEFEGAFELEGVEPEDAWVMLSDPIAVRDALKGCRYITPLDDEDFNFDDYEAEEDVETLPEADPEEVADRAFREETDYAALMQVGVGSVKPRFETQVRIGERDDENYVMTATGSGAASSSEFEMESWMEIEETENGSRINWGTEADVSGRVAQLGNRVLNPVADKIVNNFFNNIEQQMTDVEESDEGGVTSRLRNML</sequence>
<comment type="caution">
    <text evidence="1">The sequence shown here is derived from an EMBL/GenBank/DDBJ whole genome shotgun (WGS) entry which is preliminary data.</text>
</comment>
<dbReference type="InterPro" id="IPR010419">
    <property type="entry name" value="CO_DH_gsu"/>
</dbReference>
<dbReference type="SUPFAM" id="SSF55961">
    <property type="entry name" value="Bet v1-like"/>
    <property type="match status" value="1"/>
</dbReference>
<dbReference type="Proteomes" id="UP000466535">
    <property type="component" value="Unassembled WGS sequence"/>
</dbReference>
<dbReference type="Gene3D" id="3.30.530.20">
    <property type="match status" value="1"/>
</dbReference>
<dbReference type="Pfam" id="PF06240">
    <property type="entry name" value="COXG"/>
    <property type="match status" value="1"/>
</dbReference>
<reference evidence="1 2" key="1">
    <citation type="submission" date="2019-12" db="EMBL/GenBank/DDBJ databases">
        <title>Isolation and characterization of three novel carbon monoxide-oxidizing members of Halobacteria from salione crusts and soils.</title>
        <authorList>
            <person name="Myers M.R."/>
            <person name="King G.M."/>
        </authorList>
    </citation>
    <scope>NUCLEOTIDE SEQUENCE [LARGE SCALE GENOMIC DNA]</scope>
    <source>
        <strain evidence="1 2">WSH3</strain>
    </source>
</reference>
<proteinExistence type="predicted"/>
<accession>A0A6B0TC63</accession>
<evidence type="ECO:0000313" key="1">
    <source>
        <dbReference type="EMBL" id="MXR52821.1"/>
    </source>
</evidence>
<protein>
    <submittedName>
        <fullName evidence="1">Carbon monoxide dehydrogenase</fullName>
    </submittedName>
</protein>